<sequence length="282" mass="33947">MGTWGYKINQNDIYSDVKQYYISYLQLGKSNIEATKMLMDKFHCILANEDDAPLFWMALAQIQWQKGRLLDEVKHRAIVHIEKGADLEFWYERSQQLGDKRKKALNDLKEQLDSQPPQRKKIPKKNFYRCPWKIGDAFAYKITNELATENSLQNKYIIFQKSMELYFEDKIFRDGDKVPLIRFWISDKCDFKYTIRYFPCEPEQPLPLKSGNYHYLKQIYSTSTRSIPKCLMMLGNYEVFVPNDDSGYIEKIDKYNWWNWNEFEKQVINHYCKNREIGKFKY</sequence>
<gene>
    <name evidence="1" type="ORF">RBI_I00617</name>
</gene>
<protein>
    <submittedName>
        <fullName evidence="1">Uncharacterized protein</fullName>
    </submittedName>
</protein>
<organism evidence="1 2">
    <name type="scientific">Ruminococcus bicirculans</name>
    <name type="common">ex Wegman et al. 2014</name>
    <dbReference type="NCBI Taxonomy" id="1160721"/>
    <lineage>
        <taxon>Bacteria</taxon>
        <taxon>Bacillati</taxon>
        <taxon>Bacillota</taxon>
        <taxon>Clostridia</taxon>
        <taxon>Eubacteriales</taxon>
        <taxon>Oscillospiraceae</taxon>
        <taxon>Ruminococcus</taxon>
    </lineage>
</organism>
<reference evidence="1 2" key="1">
    <citation type="journal article" date="2014" name="Int. J. Syst. Evol. Microbiol.">
        <title>Complete genome of a new Firmicutes species belonging to the dominant human colonic microbiota ('Ruminococcus bicirculans') reveals two chromosomes and a selective capacity to utilize plant glucans.</title>
        <authorList>
            <consortium name="NISC Comparative Sequencing Program"/>
            <person name="Wegmann U."/>
            <person name="Louis P."/>
            <person name="Goesmann A."/>
            <person name="Henrissat B."/>
            <person name="Duncan S.H."/>
            <person name="Flint H.J."/>
        </authorList>
    </citation>
    <scope>NUCLEOTIDE SEQUENCE [LARGE SCALE GENOMIC DNA]</scope>
    <source>
        <strain evidence="1 2">80/3</strain>
    </source>
</reference>
<evidence type="ECO:0000313" key="2">
    <source>
        <dbReference type="Proteomes" id="UP000027600"/>
    </source>
</evidence>
<accession>A0ABP1WHS4</accession>
<name>A0ABP1WHS4_9FIRM</name>
<dbReference type="EMBL" id="HF545616">
    <property type="protein sequence ID" value="CCO04340.1"/>
    <property type="molecule type" value="Genomic_DNA"/>
</dbReference>
<proteinExistence type="predicted"/>
<evidence type="ECO:0000313" key="1">
    <source>
        <dbReference type="EMBL" id="CCO04340.1"/>
    </source>
</evidence>
<dbReference type="Proteomes" id="UP000027600">
    <property type="component" value="Chromosome I"/>
</dbReference>
<dbReference type="RefSeq" id="WP_051706380.1">
    <property type="nucleotide sequence ID" value="NZ_HF545616.1"/>
</dbReference>
<keyword evidence="2" id="KW-1185">Reference proteome</keyword>